<comment type="similarity">
    <text evidence="1 2">Belongs to the peptidase A1 family.</text>
</comment>
<dbReference type="SUPFAM" id="SSF50630">
    <property type="entry name" value="Acid proteases"/>
    <property type="match status" value="3"/>
</dbReference>
<accession>A0ABQ7SNC6</accession>
<keyword evidence="2" id="KW-0064">Aspartyl protease</keyword>
<dbReference type="Proteomes" id="UP000826234">
    <property type="component" value="Unassembled WGS sequence"/>
</dbReference>
<evidence type="ECO:0000256" key="1">
    <source>
        <dbReference type="ARBA" id="ARBA00007447"/>
    </source>
</evidence>
<dbReference type="Gene3D" id="6.10.140.60">
    <property type="match status" value="2"/>
</dbReference>
<dbReference type="Pfam" id="PF00026">
    <property type="entry name" value="Asp"/>
    <property type="match status" value="4"/>
</dbReference>
<dbReference type="InterPro" id="IPR021109">
    <property type="entry name" value="Peptidase_aspartic_dom_sf"/>
</dbReference>
<sequence>MREVMKEKGVLKDFLEKNNFDPGSKFNNNFASAYEPLANYMDMSYYGEISIGTPPQNFLVLFDTGSSNLWVPSVYCQSEACTNHPLFNPSQSSTYSTNDQTFSLQYGTGSLTGVFGYDTVTIQGISITNQEFGLSETEPGTNFVYAQFDGILGMAYPSISAGGATTVLQGMLQENLLDAPVFGFYLSGNEGSQGGELALGGVDSNLYSGQIVWTPVTEEAYWQIGIESDWCSQGCQAIVDTGTSLLTAPQQVFGELMQYIGAEEDGNGQYVVSCSNVQSMPTITFVIGGSSFPLSPSAYVLEDNNGYCTVGIMPTYLPSQNGQPLWILGDVFLRVILKKGKSIRENMKEKGVLEEYLKKNHADSALKYHFNEYNVVYEPITNYLNVYYFGEISIGTPPQNFVVLMDTGSANLWVPSVYCNSAACGNHNRFNPSASSTFSNSGQTYTLYYGFGDLTVMLGYDTVRPTVQYGGELILGGIDTQLFSGEISWAPVTREVYWQIGVEEFAIGNEATGWCSEGCQAIVDTGTYQLTIPQQYFDTFLQAVGAEEYNGELLVNCDDVQNMPTITFVINGSQFPLPPSVYVASSFYFGEISIGTPPQNFLVLMDTGSANLWVPSTYCNTAACGNHNRFNPSASSTYQNNGQTYSLYYGSGSLTVMLGYDTVQIQNIVVNNQEFGLSENEPSSPFYYASFDGILGMSYPSAVVGHVGGYTIMQQMLRQGQLSEPIFSFYFSRQPTAQYGGELILGGVDNQLFSGQITWAPVTREAYWQIGIEEFAVGNQATGLCSQGCQAVVDTGTYLLAVPQQYIGTFLQILGAQQYNGEFVVNCNNVQNMPTITFVISGSQFPLSPSAYIANNNGYCTVQIEATYLPSPTGQPLWIFGDIFLMQYYSVYDMANNRVGFAPAA</sequence>
<evidence type="ECO:0000259" key="3">
    <source>
        <dbReference type="PROSITE" id="PS51767"/>
    </source>
</evidence>
<keyword evidence="5" id="KW-1185">Reference proteome</keyword>
<evidence type="ECO:0000313" key="4">
    <source>
        <dbReference type="EMBL" id="KAH0618838.1"/>
    </source>
</evidence>
<dbReference type="EMBL" id="JAIPUX010005289">
    <property type="protein sequence ID" value="KAH0618838.1"/>
    <property type="molecule type" value="Genomic_DNA"/>
</dbReference>
<keyword evidence="2" id="KW-0645">Protease</keyword>
<dbReference type="PANTHER" id="PTHR47966:SF66">
    <property type="entry name" value="PEPSINOGEN C"/>
    <property type="match status" value="1"/>
</dbReference>
<comment type="caution">
    <text evidence="4">The sequence shown here is derived from an EMBL/GenBank/DDBJ whole genome shotgun (WGS) entry which is preliminary data.</text>
</comment>
<dbReference type="Gene3D" id="2.60.40.1960">
    <property type="match status" value="1"/>
</dbReference>
<protein>
    <recommendedName>
        <fullName evidence="3">Peptidase A1 domain-containing protein</fullName>
    </recommendedName>
</protein>
<dbReference type="InterPro" id="IPR001461">
    <property type="entry name" value="Aspartic_peptidase_A1"/>
</dbReference>
<organism evidence="4 5">
    <name type="scientific">Phrynosoma platyrhinos</name>
    <name type="common">Desert horned lizard</name>
    <dbReference type="NCBI Taxonomy" id="52577"/>
    <lineage>
        <taxon>Eukaryota</taxon>
        <taxon>Metazoa</taxon>
        <taxon>Chordata</taxon>
        <taxon>Craniata</taxon>
        <taxon>Vertebrata</taxon>
        <taxon>Euteleostomi</taxon>
        <taxon>Lepidosauria</taxon>
        <taxon>Squamata</taxon>
        <taxon>Bifurcata</taxon>
        <taxon>Unidentata</taxon>
        <taxon>Episquamata</taxon>
        <taxon>Toxicofera</taxon>
        <taxon>Iguania</taxon>
        <taxon>Phrynosomatidae</taxon>
        <taxon>Phrynosomatinae</taxon>
        <taxon>Phrynosoma</taxon>
    </lineage>
</organism>
<dbReference type="InterPro" id="IPR033121">
    <property type="entry name" value="PEPTIDASE_A1"/>
</dbReference>
<reference evidence="4 5" key="1">
    <citation type="journal article" date="2022" name="Gigascience">
        <title>A chromosome-level genome assembly and annotation of the desert horned lizard, Phrynosoma platyrhinos, provides insight into chromosomal rearrangements among reptiles.</title>
        <authorList>
            <person name="Koochekian N."/>
            <person name="Ascanio A."/>
            <person name="Farleigh K."/>
            <person name="Card D.C."/>
            <person name="Schield D.R."/>
            <person name="Castoe T.A."/>
            <person name="Jezkova T."/>
        </authorList>
    </citation>
    <scope>NUCLEOTIDE SEQUENCE [LARGE SCALE GENOMIC DNA]</scope>
    <source>
        <strain evidence="4">NK-2021</strain>
    </source>
</reference>
<keyword evidence="2" id="KW-0378">Hydrolase</keyword>
<evidence type="ECO:0000256" key="2">
    <source>
        <dbReference type="RuleBase" id="RU000454"/>
    </source>
</evidence>
<dbReference type="PRINTS" id="PR00792">
    <property type="entry name" value="PEPSIN"/>
</dbReference>
<dbReference type="PANTHER" id="PTHR47966">
    <property type="entry name" value="BETA-SITE APP-CLEAVING ENZYME, ISOFORM A-RELATED"/>
    <property type="match status" value="1"/>
</dbReference>
<dbReference type="Gene3D" id="2.40.70.10">
    <property type="entry name" value="Acid Proteases"/>
    <property type="match status" value="6"/>
</dbReference>
<feature type="domain" description="Peptidase A1" evidence="3">
    <location>
        <begin position="588"/>
        <end position="902"/>
    </location>
</feature>
<evidence type="ECO:0000313" key="5">
    <source>
        <dbReference type="Proteomes" id="UP000826234"/>
    </source>
</evidence>
<feature type="domain" description="Peptidase A1" evidence="3">
    <location>
        <begin position="388"/>
        <end position="463"/>
    </location>
</feature>
<proteinExistence type="inferred from homology"/>
<name>A0ABQ7SNC6_PHRPL</name>
<gene>
    <name evidence="4" type="ORF">JD844_018334</name>
</gene>
<feature type="domain" description="Peptidase A1" evidence="3">
    <location>
        <begin position="45"/>
        <end position="353"/>
    </location>
</feature>
<dbReference type="InterPro" id="IPR001969">
    <property type="entry name" value="Aspartic_peptidase_AS"/>
</dbReference>
<dbReference type="PROSITE" id="PS00141">
    <property type="entry name" value="ASP_PROTEASE"/>
    <property type="match status" value="2"/>
</dbReference>
<dbReference type="PROSITE" id="PS51767">
    <property type="entry name" value="PEPTIDASE_A1"/>
    <property type="match status" value="3"/>
</dbReference>